<dbReference type="GO" id="GO:0009244">
    <property type="term" value="P:lipopolysaccharide core region biosynthetic process"/>
    <property type="evidence" value="ECO:0007669"/>
    <property type="project" value="UniProtKB-UniRule"/>
</dbReference>
<comment type="subcellular location">
    <subcellularLocation>
        <location evidence="8">Cell membrane</location>
    </subcellularLocation>
</comment>
<dbReference type="GO" id="GO:0009245">
    <property type="term" value="P:lipid A biosynthetic process"/>
    <property type="evidence" value="ECO:0007669"/>
    <property type="project" value="TreeGrafter"/>
</dbReference>
<dbReference type="GO" id="GO:0005886">
    <property type="term" value="C:plasma membrane"/>
    <property type="evidence" value="ECO:0007669"/>
    <property type="project" value="UniProtKB-SubCell"/>
</dbReference>
<protein>
    <recommendedName>
        <fullName evidence="3 8">3-deoxy-D-manno-octulosonic acid transferase</fullName>
        <shortName evidence="8">Kdo transferase</shortName>
        <ecNumber evidence="2 8">2.4.99.12</ecNumber>
    </recommendedName>
    <alternativeName>
        <fullName evidence="5 8">Lipid IV(A) 3-deoxy-D-manno-octulosonic acid transferase</fullName>
    </alternativeName>
</protein>
<evidence type="ECO:0000256" key="1">
    <source>
        <dbReference type="ARBA" id="ARBA00004713"/>
    </source>
</evidence>
<proteinExistence type="inferred from homology"/>
<evidence type="ECO:0000256" key="2">
    <source>
        <dbReference type="ARBA" id="ARBA00012621"/>
    </source>
</evidence>
<evidence type="ECO:0000259" key="9">
    <source>
        <dbReference type="Pfam" id="PF04413"/>
    </source>
</evidence>
<feature type="domain" description="3-deoxy-D-manno-octulosonic-acid transferase N-terminal" evidence="9">
    <location>
        <begin position="35"/>
        <end position="208"/>
    </location>
</feature>
<comment type="catalytic activity">
    <reaction evidence="6 8">
        <text>lipid IVA (E. coli) + CMP-3-deoxy-beta-D-manno-octulosonate = alpha-Kdo-(2-&gt;6)-lipid IVA (E. coli) + CMP + H(+)</text>
        <dbReference type="Rhea" id="RHEA:28066"/>
        <dbReference type="ChEBI" id="CHEBI:15378"/>
        <dbReference type="ChEBI" id="CHEBI:58603"/>
        <dbReference type="ChEBI" id="CHEBI:60364"/>
        <dbReference type="ChEBI" id="CHEBI:60377"/>
        <dbReference type="ChEBI" id="CHEBI:85987"/>
        <dbReference type="EC" id="2.4.99.12"/>
    </reaction>
</comment>
<dbReference type="Gene3D" id="3.40.50.11720">
    <property type="entry name" value="3-Deoxy-D-manno-octulosonic-acid transferase, N-terminal domain"/>
    <property type="match status" value="1"/>
</dbReference>
<dbReference type="Pfam" id="PF04413">
    <property type="entry name" value="Glycos_transf_N"/>
    <property type="match status" value="1"/>
</dbReference>
<dbReference type="PANTHER" id="PTHR42755">
    <property type="entry name" value="3-DEOXY-MANNO-OCTULOSONATE CYTIDYLYLTRANSFERASE"/>
    <property type="match status" value="1"/>
</dbReference>
<dbReference type="GO" id="GO:0043842">
    <property type="term" value="F:Kdo transferase activity"/>
    <property type="evidence" value="ECO:0007669"/>
    <property type="project" value="UniProtKB-EC"/>
</dbReference>
<organism evidence="10 11">
    <name type="scientific">Draconibacterium sediminis</name>
    <dbReference type="NCBI Taxonomy" id="1544798"/>
    <lineage>
        <taxon>Bacteria</taxon>
        <taxon>Pseudomonadati</taxon>
        <taxon>Bacteroidota</taxon>
        <taxon>Bacteroidia</taxon>
        <taxon>Marinilabiliales</taxon>
        <taxon>Prolixibacteraceae</taxon>
        <taxon>Draconibacterium</taxon>
    </lineage>
</organism>
<evidence type="ECO:0000256" key="6">
    <source>
        <dbReference type="ARBA" id="ARBA00049183"/>
    </source>
</evidence>
<dbReference type="InterPro" id="IPR007507">
    <property type="entry name" value="Glycos_transf_N"/>
</dbReference>
<accession>A0A0D8JAR6</accession>
<comment type="similarity">
    <text evidence="8">Belongs to the glycosyltransferase group 1 family.</text>
</comment>
<dbReference type="Gene3D" id="3.40.50.2000">
    <property type="entry name" value="Glycogen Phosphorylase B"/>
    <property type="match status" value="1"/>
</dbReference>
<evidence type="ECO:0000256" key="8">
    <source>
        <dbReference type="RuleBase" id="RU365103"/>
    </source>
</evidence>
<dbReference type="STRING" id="1544798.LH29_00180"/>
<dbReference type="RefSeq" id="WP_045025526.1">
    <property type="nucleotide sequence ID" value="NZ_JRHC01000001.1"/>
</dbReference>
<keyword evidence="4 8" id="KW-0808">Transferase</keyword>
<dbReference type="InterPro" id="IPR038107">
    <property type="entry name" value="Glycos_transf_N_sf"/>
</dbReference>
<dbReference type="EC" id="2.4.99.12" evidence="2 8"/>
<reference evidence="10 11" key="1">
    <citation type="submission" date="2014-09" db="EMBL/GenBank/DDBJ databases">
        <title>Draft Genome Sequence of Draconibacterium sp. JN14CK-3.</title>
        <authorList>
            <person name="Dong C."/>
            <person name="Lai Q."/>
            <person name="Shao Z."/>
        </authorList>
    </citation>
    <scope>NUCLEOTIDE SEQUENCE [LARGE SCALE GENOMIC DNA]</scope>
    <source>
        <strain evidence="10 11">JN14CK-3</strain>
    </source>
</reference>
<dbReference type="PANTHER" id="PTHR42755:SF1">
    <property type="entry name" value="3-DEOXY-D-MANNO-OCTULOSONIC ACID TRANSFERASE, MITOCHONDRIAL-RELATED"/>
    <property type="match status" value="1"/>
</dbReference>
<dbReference type="Proteomes" id="UP000032544">
    <property type="component" value="Unassembled WGS sequence"/>
</dbReference>
<dbReference type="InterPro" id="IPR039901">
    <property type="entry name" value="Kdotransferase"/>
</dbReference>
<dbReference type="AlphaFoldDB" id="A0A0D8JAR6"/>
<keyword evidence="8" id="KW-0472">Membrane</keyword>
<evidence type="ECO:0000256" key="4">
    <source>
        <dbReference type="ARBA" id="ARBA00022679"/>
    </source>
</evidence>
<keyword evidence="11" id="KW-1185">Reference proteome</keyword>
<evidence type="ECO:0000256" key="5">
    <source>
        <dbReference type="ARBA" id="ARBA00031445"/>
    </source>
</evidence>
<dbReference type="PATRIC" id="fig|1544798.3.peg.37"/>
<dbReference type="OrthoDB" id="9789797at2"/>
<evidence type="ECO:0000313" key="10">
    <source>
        <dbReference type="EMBL" id="KJF44002.1"/>
    </source>
</evidence>
<keyword evidence="8" id="KW-0448">Lipopolysaccharide biosynthesis</keyword>
<dbReference type="SUPFAM" id="SSF53756">
    <property type="entry name" value="UDP-Glycosyltransferase/glycogen phosphorylase"/>
    <property type="match status" value="1"/>
</dbReference>
<name>A0A0D8JAR6_9BACT</name>
<comment type="pathway">
    <text evidence="1 8">Bacterial outer membrane biogenesis; LPS core biosynthesis.</text>
</comment>
<evidence type="ECO:0000313" key="11">
    <source>
        <dbReference type="Proteomes" id="UP000032544"/>
    </source>
</evidence>
<evidence type="ECO:0000256" key="3">
    <source>
        <dbReference type="ARBA" id="ARBA00019077"/>
    </source>
</evidence>
<dbReference type="EMBL" id="JRHC01000001">
    <property type="protein sequence ID" value="KJF44002.1"/>
    <property type="molecule type" value="Genomic_DNA"/>
</dbReference>
<comment type="function">
    <text evidence="8">Involved in lipopolysaccharide (LPS) biosynthesis. Catalyzes the transfer of 3-deoxy-D-manno-octulosonate (Kdo) residue(s) from CMP-Kdo to lipid IV(A), the tetraacyldisaccharide-1,4'-bisphosphate precursor of lipid A.</text>
</comment>
<evidence type="ECO:0000256" key="7">
    <source>
        <dbReference type="PIRSR" id="PIRSR639901-1"/>
    </source>
</evidence>
<comment type="caution">
    <text evidence="10">The sequence shown here is derived from an EMBL/GenBank/DDBJ whole genome shotgun (WGS) entry which is preliminary data.</text>
</comment>
<feature type="active site" description="Proton acceptor" evidence="7">
    <location>
        <position position="60"/>
    </location>
</feature>
<keyword evidence="8" id="KW-1003">Cell membrane</keyword>
<sequence>MSLFYNLGILFYGLFIRVAALFNEKAKLFVAGRKNWEKKLGSAVDKNASYIWFHCASLGEFEQGRPVLEEIKKQYPQYKIILTFFSPSGYEIRKNYEGADIVAYLPMDTKKNAQEFISMVRPEKVFFVKYEFWYNYISGLKNQQIPLYIISAIFRENQQFFKSTPWGKWYRKMLHSFEHIFIQNDTSAQLLDKAGIKHYTVSGDTRFDRVAQIARGAKKFEIVEKFKGQNVTLIAGSTWKPDEELLAAFINNSSNVKFIIAPHEVAPANINRIQELLKKPAICFSKADISDIDSYDVLIIDSIGILSSLYQYGNIAYIGGGFGVGIHNILEAATFKLPILFGPNYLKFKEAVDLVNEKGAFPVQNFTELEATLSKLLNDNNNLKTASEICKKYVEKNVGSTTLIINKVFNKK</sequence>
<gene>
    <name evidence="10" type="ORF">LH29_00180</name>
</gene>
<dbReference type="UniPathway" id="UPA00958"/>